<comment type="caution">
    <text evidence="3">The sequence shown here is derived from an EMBL/GenBank/DDBJ whole genome shotgun (WGS) entry which is preliminary data.</text>
</comment>
<gene>
    <name evidence="3" type="ORF">JX265_002134</name>
</gene>
<dbReference type="AlphaFoldDB" id="A0A9P9WTP6"/>
<dbReference type="OrthoDB" id="2507140at2759"/>
<evidence type="ECO:0000256" key="1">
    <source>
        <dbReference type="SAM" id="MobiDB-lite"/>
    </source>
</evidence>
<evidence type="ECO:0000256" key="2">
    <source>
        <dbReference type="SAM" id="SignalP"/>
    </source>
</evidence>
<evidence type="ECO:0000313" key="4">
    <source>
        <dbReference type="Proteomes" id="UP000829685"/>
    </source>
</evidence>
<feature type="signal peptide" evidence="2">
    <location>
        <begin position="1"/>
        <end position="17"/>
    </location>
</feature>
<keyword evidence="4" id="KW-1185">Reference proteome</keyword>
<evidence type="ECO:0000313" key="3">
    <source>
        <dbReference type="EMBL" id="KAI1879180.1"/>
    </source>
</evidence>
<organism evidence="3 4">
    <name type="scientific">Neoarthrinium moseri</name>
    <dbReference type="NCBI Taxonomy" id="1658444"/>
    <lineage>
        <taxon>Eukaryota</taxon>
        <taxon>Fungi</taxon>
        <taxon>Dikarya</taxon>
        <taxon>Ascomycota</taxon>
        <taxon>Pezizomycotina</taxon>
        <taxon>Sordariomycetes</taxon>
        <taxon>Xylariomycetidae</taxon>
        <taxon>Amphisphaeriales</taxon>
        <taxon>Apiosporaceae</taxon>
        <taxon>Neoarthrinium</taxon>
    </lineage>
</organism>
<dbReference type="Proteomes" id="UP000829685">
    <property type="component" value="Unassembled WGS sequence"/>
</dbReference>
<evidence type="ECO:0008006" key="5">
    <source>
        <dbReference type="Google" id="ProtNLM"/>
    </source>
</evidence>
<proteinExistence type="predicted"/>
<sequence length="180" mass="17880">MKSFLVPVAVLAATVSAQTTTTSAAAGTSTCAAQNILEQCLQTTEAYLALCDSNDYSCLCDKYIAIMTCFTNCPNDPRASSYGSTKQQYCMNASLYGSTTTLKATGSKSASAADATATAESTGSSSSGDSGDSSDSSSGSSATSKGSTTKSSTASIQTGGAAEYAPGMMAAVAGVFAALL</sequence>
<reference evidence="3" key="1">
    <citation type="submission" date="2021-03" db="EMBL/GenBank/DDBJ databases">
        <title>Revisited historic fungal species revealed as producer of novel bioactive compounds through whole genome sequencing and comparative genomics.</title>
        <authorList>
            <person name="Vignolle G.A."/>
            <person name="Hochenegger N."/>
            <person name="Mach R.L."/>
            <person name="Mach-Aigner A.R."/>
            <person name="Javad Rahimi M."/>
            <person name="Salim K.A."/>
            <person name="Chan C.M."/>
            <person name="Lim L.B.L."/>
            <person name="Cai F."/>
            <person name="Druzhinina I.S."/>
            <person name="U'Ren J.M."/>
            <person name="Derntl C."/>
        </authorList>
    </citation>
    <scope>NUCLEOTIDE SEQUENCE</scope>
    <source>
        <strain evidence="3">TUCIM 5799</strain>
    </source>
</reference>
<name>A0A9P9WTP6_9PEZI</name>
<accession>A0A9P9WTP6</accession>
<keyword evidence="2" id="KW-0732">Signal</keyword>
<feature type="chain" id="PRO_5040137075" description="GPI anchored serine-threonine rich protein" evidence="2">
    <location>
        <begin position="18"/>
        <end position="180"/>
    </location>
</feature>
<protein>
    <recommendedName>
        <fullName evidence="5">GPI anchored serine-threonine rich protein</fullName>
    </recommendedName>
</protein>
<dbReference type="EMBL" id="JAFIMR010000004">
    <property type="protein sequence ID" value="KAI1879180.1"/>
    <property type="molecule type" value="Genomic_DNA"/>
</dbReference>
<feature type="region of interest" description="Disordered" evidence="1">
    <location>
        <begin position="117"/>
        <end position="155"/>
    </location>
</feature>